<dbReference type="PANTHER" id="PTHR24023">
    <property type="entry name" value="COLLAGEN ALPHA"/>
    <property type="match status" value="1"/>
</dbReference>
<feature type="region of interest" description="Disordered" evidence="1">
    <location>
        <begin position="1"/>
        <end position="73"/>
    </location>
</feature>
<dbReference type="PANTHER" id="PTHR24023:SF1082">
    <property type="entry name" value="COLLAGEN TRIPLE HELIX REPEAT"/>
    <property type="match status" value="1"/>
</dbReference>
<name>A0ABQ0P145_9PROT</name>
<evidence type="ECO:0000256" key="1">
    <source>
        <dbReference type="SAM" id="MobiDB-lite"/>
    </source>
</evidence>
<dbReference type="Pfam" id="PF01391">
    <property type="entry name" value="Collagen"/>
    <property type="match status" value="1"/>
</dbReference>
<organism evidence="2 3">
    <name type="scientific">Saccharibacter floricola DSM 15669</name>
    <dbReference type="NCBI Taxonomy" id="1123227"/>
    <lineage>
        <taxon>Bacteria</taxon>
        <taxon>Pseudomonadati</taxon>
        <taxon>Pseudomonadota</taxon>
        <taxon>Alphaproteobacteria</taxon>
        <taxon>Acetobacterales</taxon>
        <taxon>Acetobacteraceae</taxon>
        <taxon>Saccharibacter</taxon>
    </lineage>
</organism>
<protein>
    <recommendedName>
        <fullName evidence="4">Collagen-like protein</fullName>
    </recommendedName>
</protein>
<sequence length="190" mass="19483">MQGYTGSLNDWIATLQGSAGPKGSQGPTGPQGETGPAGPKGDQGPQGTVGPVGPAGPNGSPGPQGPAGVQASLGSIKNTSEDGVVATFFRITRDGGAIHKEEIAYPNGLSFQVPPFIQLQSHTVPLDWDGSPIIPIDEAHTVPPSGPRIVSIGRKSFIFQHPPGWPGNSQETTSFVLWGIPETSQKGTTS</sequence>
<proteinExistence type="predicted"/>
<comment type="caution">
    <text evidence="2">The sequence shown here is derived from an EMBL/GenBank/DDBJ whole genome shotgun (WGS) entry which is preliminary data.</text>
</comment>
<reference evidence="2" key="1">
    <citation type="submission" date="2013-04" db="EMBL/GenBank/DDBJ databases">
        <title>The genome sequencing project of 58 acetic acid bacteria.</title>
        <authorList>
            <person name="Okamoto-Kainuma A."/>
            <person name="Ishikawa M."/>
            <person name="Umino S."/>
            <person name="Koizumi Y."/>
            <person name="Shiwa Y."/>
            <person name="Yoshikawa H."/>
            <person name="Matsutani M."/>
            <person name="Matsushita K."/>
        </authorList>
    </citation>
    <scope>NUCLEOTIDE SEQUENCE</scope>
    <source>
        <strain evidence="2">DSM 15669</strain>
    </source>
</reference>
<evidence type="ECO:0000313" key="2">
    <source>
        <dbReference type="EMBL" id="GBQ08730.1"/>
    </source>
</evidence>
<gene>
    <name evidence="2" type="ORF">AA15669_1882</name>
</gene>
<keyword evidence="3" id="KW-1185">Reference proteome</keyword>
<dbReference type="Proteomes" id="UP001062901">
    <property type="component" value="Unassembled WGS sequence"/>
</dbReference>
<accession>A0ABQ0P145</accession>
<feature type="compositionally biased region" description="Low complexity" evidence="1">
    <location>
        <begin position="24"/>
        <end position="58"/>
    </location>
</feature>
<dbReference type="InterPro" id="IPR008160">
    <property type="entry name" value="Collagen"/>
</dbReference>
<evidence type="ECO:0000313" key="3">
    <source>
        <dbReference type="Proteomes" id="UP001062901"/>
    </source>
</evidence>
<dbReference type="InterPro" id="IPR050149">
    <property type="entry name" value="Collagen_superfamily"/>
</dbReference>
<dbReference type="EMBL" id="BAQD01000139">
    <property type="protein sequence ID" value="GBQ08730.1"/>
    <property type="molecule type" value="Genomic_DNA"/>
</dbReference>
<evidence type="ECO:0008006" key="4">
    <source>
        <dbReference type="Google" id="ProtNLM"/>
    </source>
</evidence>